<accession>A0ABR9TE50</accession>
<reference evidence="3 4" key="1">
    <citation type="submission" date="2018-07" db="EMBL/GenBank/DDBJ databases">
        <title>Genome assembly of strain KB82.</title>
        <authorList>
            <person name="Kukolya J."/>
            <person name="Horvath B."/>
            <person name="Nagy I."/>
            <person name="Toth A."/>
        </authorList>
    </citation>
    <scope>NUCLEOTIDE SEQUENCE [LARGE SCALE GENOMIC DNA]</scope>
    <source>
        <strain evidence="3 4">Kb82</strain>
    </source>
</reference>
<dbReference type="Pfam" id="PF13439">
    <property type="entry name" value="Glyco_transf_4"/>
    <property type="match status" value="1"/>
</dbReference>
<dbReference type="SUPFAM" id="SSF53756">
    <property type="entry name" value="UDP-Glycosyltransferase/glycogen phosphorylase"/>
    <property type="match status" value="1"/>
</dbReference>
<protein>
    <submittedName>
        <fullName evidence="3">Glycosyltransferase</fullName>
    </submittedName>
</protein>
<dbReference type="Proteomes" id="UP000640614">
    <property type="component" value="Unassembled WGS sequence"/>
</dbReference>
<dbReference type="InterPro" id="IPR028098">
    <property type="entry name" value="Glyco_trans_4-like_N"/>
</dbReference>
<sequence length="370" mass="42916">MSQKKYKIALVGYRLSGGGNDKVMANLSIFFEKNGIEIHNIIVLNEVSYPYAGKLFNLGLLKDQKNGLINKYRRLRALNNYLKKNNFDFIIDFRFRTKTLQEFIISRFIYKAKTIFTVHSFWINHYMPDNSWLARLLYNHCYANIALGNDMKNLIEKKHKLKNVVVIPNSVYLEEILEKQDENCNLDFEFVLAAGQYENAIKQFDQLILSYAASNLSKHKKHLVILGNGDKSKLEAVIKYANLEDYVHLLGYQDNPFKFMAKAQFLILSSKIEGFSNVILESLTCKTPVISFDCDFGPRDRIVNFKNGILVENQNWEKLTEAMNLLDSDSELYQHCKQNAFDSIQPFLLDKVGSQWLDLLKINTQKNESE</sequence>
<dbReference type="InterPro" id="IPR001296">
    <property type="entry name" value="Glyco_trans_1"/>
</dbReference>
<evidence type="ECO:0000259" key="2">
    <source>
        <dbReference type="Pfam" id="PF13439"/>
    </source>
</evidence>
<dbReference type="PANTHER" id="PTHR12526:SF630">
    <property type="entry name" value="GLYCOSYLTRANSFERASE"/>
    <property type="match status" value="1"/>
</dbReference>
<feature type="domain" description="Glycosyltransferase subfamily 4-like N-terminal" evidence="2">
    <location>
        <begin position="66"/>
        <end position="174"/>
    </location>
</feature>
<proteinExistence type="predicted"/>
<dbReference type="RefSeq" id="WP_193844693.1">
    <property type="nucleotide sequence ID" value="NZ_PRDM01000001.1"/>
</dbReference>
<dbReference type="Gene3D" id="3.40.50.2000">
    <property type="entry name" value="Glycogen Phosphorylase B"/>
    <property type="match status" value="2"/>
</dbReference>
<evidence type="ECO:0000313" key="3">
    <source>
        <dbReference type="EMBL" id="MBE8723641.1"/>
    </source>
</evidence>
<gene>
    <name evidence="3" type="ORF">C4F50_01700</name>
</gene>
<evidence type="ECO:0000259" key="1">
    <source>
        <dbReference type="Pfam" id="PF00534"/>
    </source>
</evidence>
<comment type="caution">
    <text evidence="3">The sequence shown here is derived from an EMBL/GenBank/DDBJ whole genome shotgun (WGS) entry which is preliminary data.</text>
</comment>
<feature type="domain" description="Glycosyl transferase family 1" evidence="1">
    <location>
        <begin position="178"/>
        <end position="340"/>
    </location>
</feature>
<name>A0ABR9TE50_9FLAO</name>
<keyword evidence="4" id="KW-1185">Reference proteome</keyword>
<dbReference type="EMBL" id="PRDM01000001">
    <property type="protein sequence ID" value="MBE8723641.1"/>
    <property type="molecule type" value="Genomic_DNA"/>
</dbReference>
<dbReference type="Pfam" id="PF00534">
    <property type="entry name" value="Glycos_transf_1"/>
    <property type="match status" value="1"/>
</dbReference>
<organism evidence="3 4">
    <name type="scientific">Flavobacterium hungaricum</name>
    <dbReference type="NCBI Taxonomy" id="2082725"/>
    <lineage>
        <taxon>Bacteria</taxon>
        <taxon>Pseudomonadati</taxon>
        <taxon>Bacteroidota</taxon>
        <taxon>Flavobacteriia</taxon>
        <taxon>Flavobacteriales</taxon>
        <taxon>Flavobacteriaceae</taxon>
        <taxon>Flavobacterium</taxon>
    </lineage>
</organism>
<dbReference type="PANTHER" id="PTHR12526">
    <property type="entry name" value="GLYCOSYLTRANSFERASE"/>
    <property type="match status" value="1"/>
</dbReference>
<evidence type="ECO:0000313" key="4">
    <source>
        <dbReference type="Proteomes" id="UP000640614"/>
    </source>
</evidence>